<dbReference type="Proteomes" id="UP001497493">
    <property type="component" value="Chromosome"/>
</dbReference>
<dbReference type="SUPFAM" id="SSF51735">
    <property type="entry name" value="NAD(P)-binding Rossmann-fold domains"/>
    <property type="match status" value="1"/>
</dbReference>
<dbReference type="Gene3D" id="1.10.287.70">
    <property type="match status" value="1"/>
</dbReference>
<dbReference type="InterPro" id="IPR036721">
    <property type="entry name" value="RCK_C_sf"/>
</dbReference>
<keyword evidence="2" id="KW-0812">Transmembrane</keyword>
<evidence type="ECO:0000256" key="2">
    <source>
        <dbReference type="SAM" id="Phobius"/>
    </source>
</evidence>
<sequence>MPPDSSRLSAPLRVRLAVPAGLVVLITLIGTVGYAWLGRDQGATLLDALFMTVITITTIGYGEVIRLDAAGRVFTMVIAITGIGSLFYSLTVIMEYLVSSRILDPFGERKMQRDIQNLKDHIVIAGLGRVGRQAAAEVQDAKVPFVIVDPRPETQQYARQHGYLLIQGDASDDQVLEQAGIRQAKGLIVTSGDDATNLYIVLSARVLKPDLFIVSRAVDEASVPKLLRAGANRAISPYAIGGRRLAHLILSPAVVDFFDTVIRKGDESINLECITVHHDSPVAGQTIAEFGAREKTGATVLVVLRDNRVLPNPAPDLVLRAGDQLLALGTSDQLERLEELMA</sequence>
<evidence type="ECO:0000313" key="6">
    <source>
        <dbReference type="Proteomes" id="UP001497493"/>
    </source>
</evidence>
<keyword evidence="5" id="KW-0406">Ion transport</keyword>
<keyword evidence="2" id="KW-1133">Transmembrane helix</keyword>
<dbReference type="InterPro" id="IPR013099">
    <property type="entry name" value="K_chnl_dom"/>
</dbReference>
<protein>
    <submittedName>
        <fullName evidence="5">Potassium channel protein</fullName>
    </submittedName>
</protein>
<dbReference type="InterPro" id="IPR006037">
    <property type="entry name" value="RCK_C"/>
</dbReference>
<dbReference type="PANTHER" id="PTHR43833:SF9">
    <property type="entry name" value="POTASSIUM CHANNEL PROTEIN YUGO-RELATED"/>
    <property type="match status" value="1"/>
</dbReference>
<dbReference type="Gene3D" id="3.30.70.1450">
    <property type="entry name" value="Regulator of K+ conductance, C-terminal domain"/>
    <property type="match status" value="1"/>
</dbReference>
<evidence type="ECO:0000259" key="4">
    <source>
        <dbReference type="PROSITE" id="PS51202"/>
    </source>
</evidence>
<dbReference type="SUPFAM" id="SSF116726">
    <property type="entry name" value="TrkA C-terminal domain-like"/>
    <property type="match status" value="1"/>
</dbReference>
<dbReference type="PANTHER" id="PTHR43833">
    <property type="entry name" value="POTASSIUM CHANNEL PROTEIN 2-RELATED-RELATED"/>
    <property type="match status" value="1"/>
</dbReference>
<gene>
    <name evidence="5" type="ORF">MECH1_V1_1338</name>
</gene>
<dbReference type="InterPro" id="IPR036291">
    <property type="entry name" value="NAD(P)-bd_dom_sf"/>
</dbReference>
<organism evidence="5 6">
    <name type="scientific">Candidatus Methylocalor cossyra</name>
    <dbReference type="NCBI Taxonomy" id="3108543"/>
    <lineage>
        <taxon>Bacteria</taxon>
        <taxon>Pseudomonadati</taxon>
        <taxon>Pseudomonadota</taxon>
        <taxon>Gammaproteobacteria</taxon>
        <taxon>Methylococcales</taxon>
        <taxon>Methylococcaceae</taxon>
        <taxon>Candidatus Methylocalor</taxon>
    </lineage>
</organism>
<reference evidence="5 6" key="1">
    <citation type="submission" date="2024-04" db="EMBL/GenBank/DDBJ databases">
        <authorList>
            <person name="Cremers G."/>
        </authorList>
    </citation>
    <scope>NUCLEOTIDE SEQUENCE [LARGE SCALE GENOMIC DNA]</scope>
    <source>
        <strain evidence="5">MeCH1-AG</strain>
    </source>
</reference>
<dbReference type="Pfam" id="PF02254">
    <property type="entry name" value="TrkA_N"/>
    <property type="match status" value="1"/>
</dbReference>
<dbReference type="Gene3D" id="3.40.50.720">
    <property type="entry name" value="NAD(P)-binding Rossmann-like Domain"/>
    <property type="match status" value="1"/>
</dbReference>
<dbReference type="RefSeq" id="WP_348759622.1">
    <property type="nucleotide sequence ID" value="NZ_OZ026884.1"/>
</dbReference>
<dbReference type="EMBL" id="OZ026884">
    <property type="protein sequence ID" value="CAL1240114.1"/>
    <property type="molecule type" value="Genomic_DNA"/>
</dbReference>
<keyword evidence="6" id="KW-1185">Reference proteome</keyword>
<evidence type="ECO:0000256" key="1">
    <source>
        <dbReference type="ARBA" id="ARBA00004651"/>
    </source>
</evidence>
<dbReference type="InterPro" id="IPR050721">
    <property type="entry name" value="Trk_Ktr_HKT_K-transport"/>
</dbReference>
<feature type="transmembrane region" description="Helical" evidence="2">
    <location>
        <begin position="12"/>
        <end position="37"/>
    </location>
</feature>
<dbReference type="SUPFAM" id="SSF81324">
    <property type="entry name" value="Voltage-gated potassium channels"/>
    <property type="match status" value="1"/>
</dbReference>
<feature type="transmembrane region" description="Helical" evidence="2">
    <location>
        <begin position="43"/>
        <end position="61"/>
    </location>
</feature>
<feature type="domain" description="RCK N-terminal" evidence="3">
    <location>
        <begin position="119"/>
        <end position="236"/>
    </location>
</feature>
<dbReference type="Pfam" id="PF07885">
    <property type="entry name" value="Ion_trans_2"/>
    <property type="match status" value="1"/>
</dbReference>
<dbReference type="PROSITE" id="PS51202">
    <property type="entry name" value="RCK_C"/>
    <property type="match status" value="1"/>
</dbReference>
<keyword evidence="5" id="KW-0407">Ion channel</keyword>
<evidence type="ECO:0000313" key="5">
    <source>
        <dbReference type="EMBL" id="CAL1240114.1"/>
    </source>
</evidence>
<proteinExistence type="predicted"/>
<evidence type="ECO:0000259" key="3">
    <source>
        <dbReference type="PROSITE" id="PS51201"/>
    </source>
</evidence>
<comment type="subcellular location">
    <subcellularLocation>
        <location evidence="1">Cell membrane</location>
        <topology evidence="1">Multi-pass membrane protein</topology>
    </subcellularLocation>
</comment>
<dbReference type="InterPro" id="IPR003148">
    <property type="entry name" value="RCK_N"/>
</dbReference>
<dbReference type="PROSITE" id="PS51201">
    <property type="entry name" value="RCK_N"/>
    <property type="match status" value="1"/>
</dbReference>
<keyword evidence="5" id="KW-0813">Transport</keyword>
<feature type="transmembrane region" description="Helical" evidence="2">
    <location>
        <begin position="73"/>
        <end position="98"/>
    </location>
</feature>
<feature type="domain" description="RCK C-terminal" evidence="4">
    <location>
        <begin position="259"/>
        <end position="342"/>
    </location>
</feature>
<name>A0ABP1C785_9GAMM</name>
<dbReference type="Pfam" id="PF02080">
    <property type="entry name" value="TrkA_C"/>
    <property type="match status" value="1"/>
</dbReference>
<dbReference type="GO" id="GO:0034220">
    <property type="term" value="P:monoatomic ion transmembrane transport"/>
    <property type="evidence" value="ECO:0007669"/>
    <property type="project" value="UniProtKB-KW"/>
</dbReference>
<keyword evidence="2" id="KW-0472">Membrane</keyword>
<accession>A0ABP1C785</accession>